<protein>
    <recommendedName>
        <fullName evidence="1">Immunity MXAN-0049 protein domain-containing protein</fullName>
    </recommendedName>
</protein>
<evidence type="ECO:0000313" key="2">
    <source>
        <dbReference type="EMBL" id="RKG91843.1"/>
    </source>
</evidence>
<keyword evidence="3" id="KW-1185">Reference proteome</keyword>
<organism evidence="2 3">
    <name type="scientific">Corallococcus terminator</name>
    <dbReference type="NCBI Taxonomy" id="2316733"/>
    <lineage>
        <taxon>Bacteria</taxon>
        <taxon>Pseudomonadati</taxon>
        <taxon>Myxococcota</taxon>
        <taxon>Myxococcia</taxon>
        <taxon>Myxococcales</taxon>
        <taxon>Cystobacterineae</taxon>
        <taxon>Myxococcaceae</taxon>
        <taxon>Corallococcus</taxon>
    </lineage>
</organism>
<dbReference type="AlphaFoldDB" id="A0A3A8JQC8"/>
<reference evidence="3" key="1">
    <citation type="submission" date="2018-09" db="EMBL/GenBank/DDBJ databases">
        <authorList>
            <person name="Livingstone P.G."/>
            <person name="Whitworth D.E."/>
        </authorList>
    </citation>
    <scope>NUCLEOTIDE SEQUENCE [LARGE SCALE GENOMIC DNA]</scope>
    <source>
        <strain evidence="3">CA054A</strain>
    </source>
</reference>
<dbReference type="Pfam" id="PF07791">
    <property type="entry name" value="Imm11"/>
    <property type="match status" value="1"/>
</dbReference>
<dbReference type="EMBL" id="RAVZ01000038">
    <property type="protein sequence ID" value="RKG91843.1"/>
    <property type="molecule type" value="Genomic_DNA"/>
</dbReference>
<dbReference type="Proteomes" id="UP000268094">
    <property type="component" value="Unassembled WGS sequence"/>
</dbReference>
<dbReference type="OrthoDB" id="5515915at2"/>
<accession>A0A3A8JQC8</accession>
<proteinExistence type="predicted"/>
<dbReference type="InterPro" id="IPR012433">
    <property type="entry name" value="Imm11"/>
</dbReference>
<sequence>METTGAGTSEYFILEWAALDGYCAVFKLPEGMPKIHKPARGIRMGSEYPDGLRFSMAKQEPGLKIADVIANAVNYFMVSKRMKEFLARHSGADIEFLRFVLLNHRGRVASEDCYIANVIGMQDCVDMDRSDGDRDALKPDRFMYLRRLVLKEDTLDPSAKLFRIATAPRLMIVRKDLKEQVEQEGVTGITWYPVGSEVEITL</sequence>
<comment type="caution">
    <text evidence="2">The sequence shown here is derived from an EMBL/GenBank/DDBJ whole genome shotgun (WGS) entry which is preliminary data.</text>
</comment>
<evidence type="ECO:0000313" key="3">
    <source>
        <dbReference type="Proteomes" id="UP000268094"/>
    </source>
</evidence>
<gene>
    <name evidence="2" type="ORF">D7V88_08400</name>
</gene>
<dbReference type="RefSeq" id="WP_120540086.1">
    <property type="nucleotide sequence ID" value="NZ_RAVZ01000038.1"/>
</dbReference>
<evidence type="ECO:0000259" key="1">
    <source>
        <dbReference type="Pfam" id="PF07791"/>
    </source>
</evidence>
<feature type="domain" description="Immunity MXAN-0049 protein" evidence="1">
    <location>
        <begin position="36"/>
        <end position="195"/>
    </location>
</feature>
<name>A0A3A8JQC8_9BACT</name>